<evidence type="ECO:0000313" key="10">
    <source>
        <dbReference type="Proteomes" id="UP000294547"/>
    </source>
</evidence>
<dbReference type="PANTHER" id="PTHR43731:SF14">
    <property type="entry name" value="PRESENILIN-ASSOCIATED RHOMBOID-LIKE PROTEIN, MITOCHONDRIAL"/>
    <property type="match status" value="1"/>
</dbReference>
<keyword evidence="5 7" id="KW-1133">Transmembrane helix</keyword>
<dbReference type="InterPro" id="IPR022764">
    <property type="entry name" value="Peptidase_S54_rhomboid_dom"/>
</dbReference>
<feature type="transmembrane region" description="Helical" evidence="7">
    <location>
        <begin position="216"/>
        <end position="235"/>
    </location>
</feature>
<dbReference type="GO" id="GO:0016020">
    <property type="term" value="C:membrane"/>
    <property type="evidence" value="ECO:0007669"/>
    <property type="project" value="UniProtKB-SubCell"/>
</dbReference>
<comment type="subcellular location">
    <subcellularLocation>
        <location evidence="1">Membrane</location>
        <topology evidence="1">Multi-pass membrane protein</topology>
    </subcellularLocation>
</comment>
<dbReference type="EMBL" id="SNXY01000006">
    <property type="protein sequence ID" value="TDP87536.1"/>
    <property type="molecule type" value="Genomic_DNA"/>
</dbReference>
<protein>
    <submittedName>
        <fullName evidence="9">Rhomboid family protein</fullName>
    </submittedName>
</protein>
<evidence type="ECO:0000256" key="4">
    <source>
        <dbReference type="ARBA" id="ARBA00022801"/>
    </source>
</evidence>
<dbReference type="SUPFAM" id="SSF144091">
    <property type="entry name" value="Rhomboid-like"/>
    <property type="match status" value="1"/>
</dbReference>
<reference evidence="9 10" key="1">
    <citation type="submission" date="2019-03" db="EMBL/GenBank/DDBJ databases">
        <title>Genomic Encyclopedia of Type Strains, Phase IV (KMG-IV): sequencing the most valuable type-strain genomes for metagenomic binning, comparative biology and taxonomic classification.</title>
        <authorList>
            <person name="Goeker M."/>
        </authorList>
    </citation>
    <scope>NUCLEOTIDE SEQUENCE [LARGE SCALE GENOMIC DNA]</scope>
    <source>
        <strain evidence="9 10">DSM 102969</strain>
    </source>
</reference>
<feature type="transmembrane region" description="Helical" evidence="7">
    <location>
        <begin position="12"/>
        <end position="31"/>
    </location>
</feature>
<dbReference type="Pfam" id="PF01694">
    <property type="entry name" value="Rhomboid"/>
    <property type="match status" value="1"/>
</dbReference>
<keyword evidence="10" id="KW-1185">Reference proteome</keyword>
<keyword evidence="6 7" id="KW-0472">Membrane</keyword>
<dbReference type="InterPro" id="IPR035952">
    <property type="entry name" value="Rhomboid-like_sf"/>
</dbReference>
<dbReference type="PANTHER" id="PTHR43731">
    <property type="entry name" value="RHOMBOID PROTEASE"/>
    <property type="match status" value="1"/>
</dbReference>
<dbReference type="GO" id="GO:0004252">
    <property type="term" value="F:serine-type endopeptidase activity"/>
    <property type="evidence" value="ECO:0007669"/>
    <property type="project" value="InterPro"/>
</dbReference>
<dbReference type="RefSeq" id="WP_126535350.1">
    <property type="nucleotide sequence ID" value="NZ_BSPM01000008.1"/>
</dbReference>
<feature type="transmembrane region" description="Helical" evidence="7">
    <location>
        <begin position="188"/>
        <end position="210"/>
    </location>
</feature>
<feature type="transmembrane region" description="Helical" evidence="7">
    <location>
        <begin position="135"/>
        <end position="156"/>
    </location>
</feature>
<sequence length="251" mass="26289">MSDLSPRREPALNLPGVVVALLAVMAAIHLVRTQLLTDAQDLDLLARFAFVPGRYDGSAEAASLPGGALAGLWTPFTYALLHGDWGHFLMNGIWLAAFGSALARRFGAARFLVFSALAAAAGAGVFYLAHPAAWVPVIGASGAISGQMAATARFVFQAGGPLAARRGDRRVFETPALPLGRLFADRQVVVFLVLWIASNLLFGLGVVTLAGEESPIAWEAHLGGFAFGLVAFSLFDPVRPPAAAVPAADRD</sequence>
<feature type="transmembrane region" description="Helical" evidence="7">
    <location>
        <begin position="111"/>
        <end position="129"/>
    </location>
</feature>
<evidence type="ECO:0000256" key="6">
    <source>
        <dbReference type="ARBA" id="ARBA00023136"/>
    </source>
</evidence>
<gene>
    <name evidence="9" type="ORF">EDD54_1434</name>
</gene>
<comment type="similarity">
    <text evidence="2">Belongs to the peptidase S54 family.</text>
</comment>
<evidence type="ECO:0000313" key="9">
    <source>
        <dbReference type="EMBL" id="TDP87536.1"/>
    </source>
</evidence>
<dbReference type="Proteomes" id="UP000294547">
    <property type="component" value="Unassembled WGS sequence"/>
</dbReference>
<evidence type="ECO:0000256" key="7">
    <source>
        <dbReference type="SAM" id="Phobius"/>
    </source>
</evidence>
<organism evidence="9 10">
    <name type="scientific">Oharaeibacter diazotrophicus</name>
    <dbReference type="NCBI Taxonomy" id="1920512"/>
    <lineage>
        <taxon>Bacteria</taxon>
        <taxon>Pseudomonadati</taxon>
        <taxon>Pseudomonadota</taxon>
        <taxon>Alphaproteobacteria</taxon>
        <taxon>Hyphomicrobiales</taxon>
        <taxon>Pleomorphomonadaceae</taxon>
        <taxon>Oharaeibacter</taxon>
    </lineage>
</organism>
<accession>A0A4R6RNX6</accession>
<evidence type="ECO:0000256" key="3">
    <source>
        <dbReference type="ARBA" id="ARBA00022692"/>
    </source>
</evidence>
<dbReference type="InterPro" id="IPR050925">
    <property type="entry name" value="Rhomboid_protease_S54"/>
</dbReference>
<dbReference type="OrthoDB" id="9797190at2"/>
<keyword evidence="3 7" id="KW-0812">Transmembrane</keyword>
<evidence type="ECO:0000256" key="5">
    <source>
        <dbReference type="ARBA" id="ARBA00022989"/>
    </source>
</evidence>
<comment type="caution">
    <text evidence="9">The sequence shown here is derived from an EMBL/GenBank/DDBJ whole genome shotgun (WGS) entry which is preliminary data.</text>
</comment>
<evidence type="ECO:0000256" key="1">
    <source>
        <dbReference type="ARBA" id="ARBA00004141"/>
    </source>
</evidence>
<evidence type="ECO:0000256" key="2">
    <source>
        <dbReference type="ARBA" id="ARBA00009045"/>
    </source>
</evidence>
<name>A0A4R6RNX6_9HYPH</name>
<feature type="domain" description="Peptidase S54 rhomboid" evidence="8">
    <location>
        <begin position="72"/>
        <end position="231"/>
    </location>
</feature>
<dbReference type="AlphaFoldDB" id="A0A4R6RNX6"/>
<feature type="transmembrane region" description="Helical" evidence="7">
    <location>
        <begin position="85"/>
        <end position="104"/>
    </location>
</feature>
<dbReference type="Gene3D" id="1.20.1540.10">
    <property type="entry name" value="Rhomboid-like"/>
    <property type="match status" value="1"/>
</dbReference>
<proteinExistence type="inferred from homology"/>
<evidence type="ECO:0000259" key="8">
    <source>
        <dbReference type="Pfam" id="PF01694"/>
    </source>
</evidence>
<keyword evidence="4" id="KW-0378">Hydrolase</keyword>